<evidence type="ECO:0000256" key="2">
    <source>
        <dbReference type="SAM" id="SignalP"/>
    </source>
</evidence>
<evidence type="ECO:0000313" key="4">
    <source>
        <dbReference type="Proteomes" id="UP001465755"/>
    </source>
</evidence>
<feature type="region of interest" description="Disordered" evidence="1">
    <location>
        <begin position="815"/>
        <end position="843"/>
    </location>
</feature>
<dbReference type="EMBL" id="JALJOQ010000077">
    <property type="protein sequence ID" value="KAK9801313.1"/>
    <property type="molecule type" value="Genomic_DNA"/>
</dbReference>
<feature type="region of interest" description="Disordered" evidence="1">
    <location>
        <begin position="702"/>
        <end position="731"/>
    </location>
</feature>
<gene>
    <name evidence="3" type="ORF">WJX73_000823</name>
</gene>
<keyword evidence="4" id="KW-1185">Reference proteome</keyword>
<dbReference type="Proteomes" id="UP001465755">
    <property type="component" value="Unassembled WGS sequence"/>
</dbReference>
<evidence type="ECO:0000313" key="3">
    <source>
        <dbReference type="EMBL" id="KAK9801313.1"/>
    </source>
</evidence>
<dbReference type="AlphaFoldDB" id="A0AAW1NW38"/>
<proteinExistence type="predicted"/>
<sequence length="855" mass="93321">MPSRLVVLSVLILLIRPSFSPFGAPAQPGYRPVTSARGTMAPLEEAQFTFGEPSSAGWTKERFLPQVDSLFGHVTKSFGYGTRMSWKQLTQIRTTWACLGILALAEDQMDGFGSHVDTVPGRASDGRRPTVNHFGSCSHGYETQRNDTCPAGKLCAAATRAAEEASGCTFVHFWMNVNASCIRAAKHCISGTLGRLLDEARVKIIIATKLIYEAYFGLYEVASVVSSTASAALLLTTMHFSAVYGTAAEWLPFLRPYFHALVWLVPYYNACIGCTASPVTWGALYKLQHSGLFMAGLLSAMLQRAANAGLRLSDAMVDKAVELLRLDPLVAGRLICGHLSFRVWAAAHLNGTASSLYQSHTRPARDCQWCERVKDRIKNACVLGTDIICETCAAYWRQCQRQRTPAMERRLEERKRELQAGKLWSCPDCPYLISGVLERGERGSSRQKSGKETIWTVNTAAGPMRLAPSSVEPGLPAVTICLLCSQRGLKGLHTAAALMDSLGREGGQLTQSQVSKRDKVIREAQEAADKYTLRDLSAQWLLYLLIKEQMVVLEDGQILMVYAEGQGRQRTGKVRTCKGSFTADCRIRLEFEDEESVPVTGPIGAEAQLAKWCNKGSVRRGIPAYDFVLYCGQSFSSWRNDVMSNVVERVEYLASYAVQPMALAEDVDDAVVDAVAEAQEVKEFLKEQADVPALLQKHQAASLATAPGQLPRSSSLRDLGGYPESDSDDFEFDEGRRLTQLGGFFPGTGTASPASPLKSDKELLAVADSPARPSPARAIDLTRTTSSPDLQIAYPPPPLGGVNREVLAAAAMKRMAARQASKRGERTPSNQPSTQPAKKLAVAKNLQKVYDVTSP</sequence>
<organism evidence="3 4">
    <name type="scientific">Symbiochloris irregularis</name>
    <dbReference type="NCBI Taxonomy" id="706552"/>
    <lineage>
        <taxon>Eukaryota</taxon>
        <taxon>Viridiplantae</taxon>
        <taxon>Chlorophyta</taxon>
        <taxon>core chlorophytes</taxon>
        <taxon>Trebouxiophyceae</taxon>
        <taxon>Trebouxiales</taxon>
        <taxon>Trebouxiaceae</taxon>
        <taxon>Symbiochloris</taxon>
    </lineage>
</organism>
<feature type="chain" id="PRO_5043340397" evidence="2">
    <location>
        <begin position="21"/>
        <end position="855"/>
    </location>
</feature>
<evidence type="ECO:0000256" key="1">
    <source>
        <dbReference type="SAM" id="MobiDB-lite"/>
    </source>
</evidence>
<accession>A0AAW1NW38</accession>
<feature type="signal peptide" evidence="2">
    <location>
        <begin position="1"/>
        <end position="20"/>
    </location>
</feature>
<protein>
    <submittedName>
        <fullName evidence="3">Uncharacterized protein</fullName>
    </submittedName>
</protein>
<feature type="compositionally biased region" description="Polar residues" evidence="1">
    <location>
        <begin position="827"/>
        <end position="836"/>
    </location>
</feature>
<name>A0AAW1NW38_9CHLO</name>
<reference evidence="3 4" key="1">
    <citation type="journal article" date="2024" name="Nat. Commun.">
        <title>Phylogenomics reveals the evolutionary origins of lichenization in chlorophyte algae.</title>
        <authorList>
            <person name="Puginier C."/>
            <person name="Libourel C."/>
            <person name="Otte J."/>
            <person name="Skaloud P."/>
            <person name="Haon M."/>
            <person name="Grisel S."/>
            <person name="Petersen M."/>
            <person name="Berrin J.G."/>
            <person name="Delaux P.M."/>
            <person name="Dal Grande F."/>
            <person name="Keller J."/>
        </authorList>
    </citation>
    <scope>NUCLEOTIDE SEQUENCE [LARGE SCALE GENOMIC DNA]</scope>
    <source>
        <strain evidence="3 4">SAG 2036</strain>
    </source>
</reference>
<keyword evidence="2" id="KW-0732">Signal</keyword>
<comment type="caution">
    <text evidence="3">The sequence shown here is derived from an EMBL/GenBank/DDBJ whole genome shotgun (WGS) entry which is preliminary data.</text>
</comment>